<dbReference type="PANTHER" id="PTHR24305:SF230">
    <property type="entry name" value="P450, PUTATIVE (EUROFUNG)-RELATED"/>
    <property type="match status" value="1"/>
</dbReference>
<gene>
    <name evidence="8" type="ORF">MPH_09175</name>
</gene>
<proteinExistence type="inferred from homology"/>
<comment type="caution">
    <text evidence="8">The sequence shown here is derived from an EMBL/GenBank/DDBJ whole genome shotgun (WGS) entry which is preliminary data.</text>
</comment>
<evidence type="ECO:0000313" key="8">
    <source>
        <dbReference type="EMBL" id="EKG13709.1"/>
    </source>
</evidence>
<name>K2RU45_MACPH</name>
<keyword evidence="4" id="KW-0479">Metal-binding</keyword>
<dbReference type="InParanoid" id="K2RU45"/>
<keyword evidence="3" id="KW-0349">Heme</keyword>
<dbReference type="InterPro" id="IPR001128">
    <property type="entry name" value="Cyt_P450"/>
</dbReference>
<evidence type="ECO:0000256" key="4">
    <source>
        <dbReference type="ARBA" id="ARBA00022723"/>
    </source>
</evidence>
<evidence type="ECO:0000256" key="5">
    <source>
        <dbReference type="ARBA" id="ARBA00023002"/>
    </source>
</evidence>
<dbReference type="Proteomes" id="UP000007129">
    <property type="component" value="Unassembled WGS sequence"/>
</dbReference>
<evidence type="ECO:0000256" key="2">
    <source>
        <dbReference type="ARBA" id="ARBA00010617"/>
    </source>
</evidence>
<dbReference type="OrthoDB" id="1470350at2759"/>
<accession>K2RU45</accession>
<protein>
    <submittedName>
        <fullName evidence="8">Cytochrome P450</fullName>
    </submittedName>
</protein>
<organism evidence="8 9">
    <name type="scientific">Macrophomina phaseolina (strain MS6)</name>
    <name type="common">Charcoal rot fungus</name>
    <dbReference type="NCBI Taxonomy" id="1126212"/>
    <lineage>
        <taxon>Eukaryota</taxon>
        <taxon>Fungi</taxon>
        <taxon>Dikarya</taxon>
        <taxon>Ascomycota</taxon>
        <taxon>Pezizomycotina</taxon>
        <taxon>Dothideomycetes</taxon>
        <taxon>Dothideomycetes incertae sedis</taxon>
        <taxon>Botryosphaeriales</taxon>
        <taxon>Botryosphaeriaceae</taxon>
        <taxon>Macrophomina</taxon>
    </lineage>
</organism>
<dbReference type="GO" id="GO:0020037">
    <property type="term" value="F:heme binding"/>
    <property type="evidence" value="ECO:0007669"/>
    <property type="project" value="InterPro"/>
</dbReference>
<evidence type="ECO:0000256" key="7">
    <source>
        <dbReference type="ARBA" id="ARBA00023033"/>
    </source>
</evidence>
<dbReference type="STRING" id="1126212.K2RU45"/>
<evidence type="ECO:0000256" key="1">
    <source>
        <dbReference type="ARBA" id="ARBA00001971"/>
    </source>
</evidence>
<evidence type="ECO:0000256" key="6">
    <source>
        <dbReference type="ARBA" id="ARBA00023004"/>
    </source>
</evidence>
<dbReference type="SUPFAM" id="SSF48264">
    <property type="entry name" value="Cytochrome P450"/>
    <property type="match status" value="1"/>
</dbReference>
<comment type="similarity">
    <text evidence="2">Belongs to the cytochrome P450 family.</text>
</comment>
<keyword evidence="6" id="KW-0408">Iron</keyword>
<dbReference type="GO" id="GO:0004497">
    <property type="term" value="F:monooxygenase activity"/>
    <property type="evidence" value="ECO:0007669"/>
    <property type="project" value="UniProtKB-KW"/>
</dbReference>
<dbReference type="PANTHER" id="PTHR24305">
    <property type="entry name" value="CYTOCHROME P450"/>
    <property type="match status" value="1"/>
</dbReference>
<dbReference type="InterPro" id="IPR050121">
    <property type="entry name" value="Cytochrome_P450_monoxygenase"/>
</dbReference>
<dbReference type="eggNOG" id="KOG0158">
    <property type="taxonomic scope" value="Eukaryota"/>
</dbReference>
<dbReference type="VEuPathDB" id="FungiDB:MPH_09175"/>
<sequence>MGGKPHKKLLELHQQYGDVVRIGPNELAFAHADAWREICGHLKQGQPENGKDPKYLDEESNKSVIAASRERHGPLRRMLSHAFSARAMAEQQPLINRYIDLLMQRLRERGENGMKALDMVEWYNWTTFDIIGDLAFGESFGCLENSKSHPWVDILFDSMKYYPIMQALHDFPMFKVLKPILLALFMPRDLLRKRQTSVEFSRETLHKRINLGTERPDFVEAMLKKRDGYVSLWLFYATICLLTVS</sequence>
<dbReference type="EMBL" id="AHHD01000387">
    <property type="protein sequence ID" value="EKG13709.1"/>
    <property type="molecule type" value="Genomic_DNA"/>
</dbReference>
<dbReference type="InterPro" id="IPR036396">
    <property type="entry name" value="Cyt_P450_sf"/>
</dbReference>
<dbReference type="GO" id="GO:0005506">
    <property type="term" value="F:iron ion binding"/>
    <property type="evidence" value="ECO:0007669"/>
    <property type="project" value="InterPro"/>
</dbReference>
<keyword evidence="5" id="KW-0560">Oxidoreductase</keyword>
<dbReference type="Pfam" id="PF00067">
    <property type="entry name" value="p450"/>
    <property type="match status" value="1"/>
</dbReference>
<dbReference type="GO" id="GO:0016705">
    <property type="term" value="F:oxidoreductase activity, acting on paired donors, with incorporation or reduction of molecular oxygen"/>
    <property type="evidence" value="ECO:0007669"/>
    <property type="project" value="InterPro"/>
</dbReference>
<keyword evidence="7" id="KW-0503">Monooxygenase</keyword>
<evidence type="ECO:0000256" key="3">
    <source>
        <dbReference type="ARBA" id="ARBA00022617"/>
    </source>
</evidence>
<dbReference type="AlphaFoldDB" id="K2RU45"/>
<dbReference type="Gene3D" id="1.10.630.10">
    <property type="entry name" value="Cytochrome P450"/>
    <property type="match status" value="1"/>
</dbReference>
<evidence type="ECO:0000313" key="9">
    <source>
        <dbReference type="Proteomes" id="UP000007129"/>
    </source>
</evidence>
<reference evidence="8 9" key="1">
    <citation type="journal article" date="2012" name="BMC Genomics">
        <title>Tools to kill: Genome of one of the most destructive plant pathogenic fungi Macrophomina phaseolina.</title>
        <authorList>
            <person name="Islam M.S."/>
            <person name="Haque M.S."/>
            <person name="Islam M.M."/>
            <person name="Emdad E.M."/>
            <person name="Halim A."/>
            <person name="Hossen Q.M.M."/>
            <person name="Hossain M.Z."/>
            <person name="Ahmed B."/>
            <person name="Rahim S."/>
            <person name="Rahman M.S."/>
            <person name="Alam M.M."/>
            <person name="Hou S."/>
            <person name="Wan X."/>
            <person name="Saito J.A."/>
            <person name="Alam M."/>
        </authorList>
    </citation>
    <scope>NUCLEOTIDE SEQUENCE [LARGE SCALE GENOMIC DNA]</scope>
    <source>
        <strain evidence="8 9">MS6</strain>
    </source>
</reference>
<comment type="cofactor">
    <cofactor evidence="1">
        <name>heme</name>
        <dbReference type="ChEBI" id="CHEBI:30413"/>
    </cofactor>
</comment>
<dbReference type="HOGENOM" id="CLU_001570_14_9_1"/>